<keyword evidence="3" id="KW-0540">Nuclease</keyword>
<dbReference type="FunFam" id="3.30.70.270:FF:000026">
    <property type="entry name" value="Transposon Ty3-G Gag-Pol polyprotein"/>
    <property type="match status" value="1"/>
</dbReference>
<dbReference type="InterPro" id="IPR043502">
    <property type="entry name" value="DNA/RNA_pol_sf"/>
</dbReference>
<dbReference type="GO" id="GO:0016787">
    <property type="term" value="F:hydrolase activity"/>
    <property type="evidence" value="ECO:0007669"/>
    <property type="project" value="UniProtKB-KW"/>
</dbReference>
<keyword evidence="4" id="KW-0255">Endonuclease</keyword>
<protein>
    <recommendedName>
        <fullName evidence="7">Reverse transcriptase domain-containing protein</fullName>
    </recommendedName>
</protein>
<dbReference type="Pfam" id="PF00078">
    <property type="entry name" value="RVT_1"/>
    <property type="match status" value="1"/>
</dbReference>
<keyword evidence="6" id="KW-0695">RNA-directed DNA polymerase</keyword>
<reference evidence="8" key="1">
    <citation type="submission" date="2022-03" db="EMBL/GenBank/DDBJ databases">
        <authorList>
            <person name="Tunstrom K."/>
        </authorList>
    </citation>
    <scope>NUCLEOTIDE SEQUENCE</scope>
</reference>
<sequence>MPFGLKNAPSTFQRLMNTVLSGLQGLHCYIYLDDCILYSADLPSHIDKLKLVLERFRQHNLKLQPDKCEFLRREVTYLGHVITDKGVSPNPEKVRAIEGLPAPKNPKDVKSFLGLVGYYRRFIENFSKITKPLTSLLKKDVSFHWTQEQELAFQTLKHKLISAPLLQYPDYSKPFILTTDASNYAVGAILSQGEIGKDKPIAYASRTLNKAEGNYSTTEKELLAILFGVKTFRPYLYGYQFKIVTDHRPLVWLFNVKDPGSRLMRWRLKLEEYNYEIIYKQGRLNSNVDTLSRADNASLLPICRPSKISVLELGLFPSDLD</sequence>
<dbReference type="PANTHER" id="PTHR37984:SF5">
    <property type="entry name" value="PROTEIN NYNRIN-LIKE"/>
    <property type="match status" value="1"/>
</dbReference>
<evidence type="ECO:0000256" key="5">
    <source>
        <dbReference type="ARBA" id="ARBA00022801"/>
    </source>
</evidence>
<keyword evidence="9" id="KW-1185">Reference proteome</keyword>
<name>A0AAU9UWU7_EUPED</name>
<dbReference type="GO" id="GO:0004519">
    <property type="term" value="F:endonuclease activity"/>
    <property type="evidence" value="ECO:0007669"/>
    <property type="project" value="UniProtKB-KW"/>
</dbReference>
<dbReference type="PROSITE" id="PS50878">
    <property type="entry name" value="RT_POL"/>
    <property type="match status" value="1"/>
</dbReference>
<dbReference type="InterPro" id="IPR000477">
    <property type="entry name" value="RT_dom"/>
</dbReference>
<evidence type="ECO:0000313" key="8">
    <source>
        <dbReference type="EMBL" id="CAH2103587.1"/>
    </source>
</evidence>
<keyword evidence="2" id="KW-0548">Nucleotidyltransferase</keyword>
<comment type="caution">
    <text evidence="8">The sequence shown here is derived from an EMBL/GenBank/DDBJ whole genome shotgun (WGS) entry which is preliminary data.</text>
</comment>
<evidence type="ECO:0000256" key="6">
    <source>
        <dbReference type="ARBA" id="ARBA00022918"/>
    </source>
</evidence>
<feature type="domain" description="Reverse transcriptase" evidence="7">
    <location>
        <begin position="1"/>
        <end position="82"/>
    </location>
</feature>
<accession>A0AAU9UWU7</accession>
<dbReference type="AlphaFoldDB" id="A0AAU9UWU7"/>
<dbReference type="PANTHER" id="PTHR37984">
    <property type="entry name" value="PROTEIN CBG26694"/>
    <property type="match status" value="1"/>
</dbReference>
<dbReference type="CDD" id="cd09274">
    <property type="entry name" value="RNase_HI_RT_Ty3"/>
    <property type="match status" value="1"/>
</dbReference>
<dbReference type="FunFam" id="3.30.70.270:FF:000003">
    <property type="entry name" value="Transposon Ty3-G Gag-Pol polyprotein"/>
    <property type="match status" value="1"/>
</dbReference>
<keyword evidence="5" id="KW-0378">Hydrolase</keyword>
<evidence type="ECO:0000256" key="4">
    <source>
        <dbReference type="ARBA" id="ARBA00022759"/>
    </source>
</evidence>
<dbReference type="CDD" id="cd01647">
    <property type="entry name" value="RT_LTR"/>
    <property type="match status" value="1"/>
</dbReference>
<keyword evidence="1" id="KW-0808">Transferase</keyword>
<evidence type="ECO:0000313" key="9">
    <source>
        <dbReference type="Proteomes" id="UP001153954"/>
    </source>
</evidence>
<dbReference type="EMBL" id="CAKOGL010000026">
    <property type="protein sequence ID" value="CAH2103587.1"/>
    <property type="molecule type" value="Genomic_DNA"/>
</dbReference>
<proteinExistence type="predicted"/>
<organism evidence="8 9">
    <name type="scientific">Euphydryas editha</name>
    <name type="common">Edith's checkerspot</name>
    <dbReference type="NCBI Taxonomy" id="104508"/>
    <lineage>
        <taxon>Eukaryota</taxon>
        <taxon>Metazoa</taxon>
        <taxon>Ecdysozoa</taxon>
        <taxon>Arthropoda</taxon>
        <taxon>Hexapoda</taxon>
        <taxon>Insecta</taxon>
        <taxon>Pterygota</taxon>
        <taxon>Neoptera</taxon>
        <taxon>Endopterygota</taxon>
        <taxon>Lepidoptera</taxon>
        <taxon>Glossata</taxon>
        <taxon>Ditrysia</taxon>
        <taxon>Papilionoidea</taxon>
        <taxon>Nymphalidae</taxon>
        <taxon>Nymphalinae</taxon>
        <taxon>Euphydryas</taxon>
    </lineage>
</organism>
<dbReference type="InterPro" id="IPR050951">
    <property type="entry name" value="Retrovirus_Pol_polyprotein"/>
</dbReference>
<evidence type="ECO:0000256" key="1">
    <source>
        <dbReference type="ARBA" id="ARBA00022679"/>
    </source>
</evidence>
<dbReference type="InterPro" id="IPR041373">
    <property type="entry name" value="RT_RNaseH"/>
</dbReference>
<dbReference type="InterPro" id="IPR043128">
    <property type="entry name" value="Rev_trsase/Diguanyl_cyclase"/>
</dbReference>
<evidence type="ECO:0000259" key="7">
    <source>
        <dbReference type="PROSITE" id="PS50878"/>
    </source>
</evidence>
<dbReference type="Pfam" id="PF17917">
    <property type="entry name" value="RT_RNaseH"/>
    <property type="match status" value="1"/>
</dbReference>
<dbReference type="SUPFAM" id="SSF56672">
    <property type="entry name" value="DNA/RNA polymerases"/>
    <property type="match status" value="1"/>
</dbReference>
<dbReference type="GO" id="GO:0003964">
    <property type="term" value="F:RNA-directed DNA polymerase activity"/>
    <property type="evidence" value="ECO:0007669"/>
    <property type="project" value="UniProtKB-KW"/>
</dbReference>
<evidence type="ECO:0000256" key="2">
    <source>
        <dbReference type="ARBA" id="ARBA00022695"/>
    </source>
</evidence>
<dbReference type="Proteomes" id="UP001153954">
    <property type="component" value="Unassembled WGS sequence"/>
</dbReference>
<gene>
    <name evidence="8" type="ORF">EEDITHA_LOCUS18074</name>
</gene>
<evidence type="ECO:0000256" key="3">
    <source>
        <dbReference type="ARBA" id="ARBA00022722"/>
    </source>
</evidence>
<dbReference type="Gene3D" id="3.30.70.270">
    <property type="match status" value="2"/>
</dbReference>